<feature type="domain" description="HD" evidence="1">
    <location>
        <begin position="24"/>
        <end position="140"/>
    </location>
</feature>
<evidence type="ECO:0000313" key="2">
    <source>
        <dbReference type="EMBL" id="MBC8361114.1"/>
    </source>
</evidence>
<evidence type="ECO:0000259" key="1">
    <source>
        <dbReference type="Pfam" id="PF01966"/>
    </source>
</evidence>
<protein>
    <submittedName>
        <fullName evidence="2">HD domain-containing protein</fullName>
    </submittedName>
</protein>
<dbReference type="InterPro" id="IPR006674">
    <property type="entry name" value="HD_domain"/>
</dbReference>
<dbReference type="PANTHER" id="PTHR35795">
    <property type="entry name" value="SLR1885 PROTEIN"/>
    <property type="match status" value="1"/>
</dbReference>
<dbReference type="Gene3D" id="1.10.3210.10">
    <property type="entry name" value="Hypothetical protein af1432"/>
    <property type="match status" value="1"/>
</dbReference>
<evidence type="ECO:0000313" key="3">
    <source>
        <dbReference type="Proteomes" id="UP000603434"/>
    </source>
</evidence>
<dbReference type="CDD" id="cd00077">
    <property type="entry name" value="HDc"/>
    <property type="match status" value="1"/>
</dbReference>
<sequence>MNPIDIINEFYSPSSKTYKILVRHGKDVARKAVDAAEKVPHLKPDLEFIQEASMLHDIGIFLTNSPKLGCKGKHPYICHGYLGRELLVNNGFPIHALVCERHVGVGITATEIERHHLPLPVRNMVPVSIEEQVVCYADKFFSKNSRSVSKEKPLEEILRKIERYGADKVTTFQSWIKLFA</sequence>
<reference evidence="2 3" key="1">
    <citation type="submission" date="2020-08" db="EMBL/GenBank/DDBJ databases">
        <title>Bridging the membrane lipid divide: bacteria of the FCB group superphylum have the potential to synthesize archaeal ether lipids.</title>
        <authorList>
            <person name="Villanueva L."/>
            <person name="Von Meijenfeldt F.A.B."/>
            <person name="Westbye A.B."/>
            <person name="Yadav S."/>
            <person name="Hopmans E.C."/>
            <person name="Dutilh B.E."/>
            <person name="Sinninghe Damste J.S."/>
        </authorList>
    </citation>
    <scope>NUCLEOTIDE SEQUENCE [LARGE SCALE GENOMIC DNA]</scope>
    <source>
        <strain evidence="2">NIOZ-UU30</strain>
    </source>
</reference>
<name>A0A8J6NRS0_9BACT</name>
<dbReference type="Pfam" id="PF01966">
    <property type="entry name" value="HD"/>
    <property type="match status" value="1"/>
</dbReference>
<proteinExistence type="predicted"/>
<dbReference type="AlphaFoldDB" id="A0A8J6NRS0"/>
<dbReference type="PANTHER" id="PTHR35795:SF1">
    <property type="entry name" value="BIS(5'-NUCLEOSYL)-TETRAPHOSPHATASE, SYMMETRICAL"/>
    <property type="match status" value="1"/>
</dbReference>
<dbReference type="InterPro" id="IPR051094">
    <property type="entry name" value="Diverse_Catalytic_Enzymes"/>
</dbReference>
<accession>A0A8J6NRS0</accession>
<organism evidence="2 3">
    <name type="scientific">Candidatus Desulfatibia profunda</name>
    <dbReference type="NCBI Taxonomy" id="2841695"/>
    <lineage>
        <taxon>Bacteria</taxon>
        <taxon>Pseudomonadati</taxon>
        <taxon>Thermodesulfobacteriota</taxon>
        <taxon>Desulfobacteria</taxon>
        <taxon>Desulfobacterales</taxon>
        <taxon>Desulfobacterales incertae sedis</taxon>
        <taxon>Candidatus Desulfatibia</taxon>
    </lineage>
</organism>
<dbReference type="SUPFAM" id="SSF109604">
    <property type="entry name" value="HD-domain/PDEase-like"/>
    <property type="match status" value="1"/>
</dbReference>
<gene>
    <name evidence="2" type="ORF">H8E23_06930</name>
</gene>
<comment type="caution">
    <text evidence="2">The sequence shown here is derived from an EMBL/GenBank/DDBJ whole genome shotgun (WGS) entry which is preliminary data.</text>
</comment>
<dbReference type="InterPro" id="IPR003607">
    <property type="entry name" value="HD/PDEase_dom"/>
</dbReference>
<dbReference type="EMBL" id="JACNJH010000121">
    <property type="protein sequence ID" value="MBC8361114.1"/>
    <property type="molecule type" value="Genomic_DNA"/>
</dbReference>
<dbReference type="Proteomes" id="UP000603434">
    <property type="component" value="Unassembled WGS sequence"/>
</dbReference>